<reference evidence="1 2" key="1">
    <citation type="journal article" date="2021" name="Genome Biol.">
        <title>AFLAP: assembly-free linkage analysis pipeline using k-mers from genome sequencing data.</title>
        <authorList>
            <person name="Fletcher K."/>
            <person name="Zhang L."/>
            <person name="Gil J."/>
            <person name="Han R."/>
            <person name="Cavanaugh K."/>
            <person name="Michelmore R."/>
        </authorList>
    </citation>
    <scope>NUCLEOTIDE SEQUENCE [LARGE SCALE GENOMIC DNA]</scope>
    <source>
        <strain evidence="1 2">SF5</strain>
    </source>
</reference>
<keyword evidence="2" id="KW-1185">Reference proteome</keyword>
<dbReference type="KEGG" id="blac:94352627"/>
<gene>
    <name evidence="1" type="ORF">CCR75_008909</name>
</gene>
<evidence type="ECO:0000313" key="1">
    <source>
        <dbReference type="EMBL" id="TDH71108.1"/>
    </source>
</evidence>
<evidence type="ECO:0000313" key="2">
    <source>
        <dbReference type="Proteomes" id="UP000294530"/>
    </source>
</evidence>
<protein>
    <submittedName>
        <fullName evidence="1">Uncharacterized protein</fullName>
    </submittedName>
</protein>
<dbReference type="Proteomes" id="UP000294530">
    <property type="component" value="Unassembled WGS sequence"/>
</dbReference>
<proteinExistence type="predicted"/>
<dbReference type="EMBL" id="SHOA02000004">
    <property type="protein sequence ID" value="TDH71108.1"/>
    <property type="molecule type" value="Genomic_DNA"/>
</dbReference>
<dbReference type="AlphaFoldDB" id="A0A976FQL2"/>
<organism evidence="1 2">
    <name type="scientific">Bremia lactucae</name>
    <name type="common">Lettuce downy mildew</name>
    <dbReference type="NCBI Taxonomy" id="4779"/>
    <lineage>
        <taxon>Eukaryota</taxon>
        <taxon>Sar</taxon>
        <taxon>Stramenopiles</taxon>
        <taxon>Oomycota</taxon>
        <taxon>Peronosporomycetes</taxon>
        <taxon>Peronosporales</taxon>
        <taxon>Peronosporaceae</taxon>
        <taxon>Bremia</taxon>
    </lineage>
</organism>
<dbReference type="RefSeq" id="XP_067820607.1">
    <property type="nucleotide sequence ID" value="XM_067966956.1"/>
</dbReference>
<name>A0A976FQL2_BRELC</name>
<comment type="caution">
    <text evidence="1">The sequence shown here is derived from an EMBL/GenBank/DDBJ whole genome shotgun (WGS) entry which is preliminary data.</text>
</comment>
<accession>A0A976FQL2</accession>
<sequence>MESQSNLVATLCIVDLDQHEIGDSPSHEDDGELLFPIKLVDTFYAELRETGRDLDAPFFELAGTTNLHKETLRLSRARKTPSNASAAVAAAAPPNCSKRI</sequence>
<dbReference type="GeneID" id="94352627"/>